<evidence type="ECO:0000256" key="1">
    <source>
        <dbReference type="SAM" id="Phobius"/>
    </source>
</evidence>
<protein>
    <submittedName>
        <fullName evidence="2">Uncharacterized protein</fullName>
    </submittedName>
</protein>
<accession>A0A8J6BA22</accession>
<feature type="transmembrane region" description="Helical" evidence="1">
    <location>
        <begin position="9"/>
        <end position="32"/>
    </location>
</feature>
<feature type="transmembrane region" description="Helical" evidence="1">
    <location>
        <begin position="85"/>
        <end position="108"/>
    </location>
</feature>
<reference evidence="2" key="1">
    <citation type="submission" date="2021-05" db="EMBL/GenBank/DDBJ databases">
        <title>A free-living protist that lacks canonical eukaryotic 1 DNA replication and segregation systems.</title>
        <authorList>
            <person name="Salas-Leiva D.E."/>
            <person name="Tromer E.C."/>
            <person name="Curtis B.A."/>
            <person name="Jerlstrom-Hultqvist J."/>
            <person name="Kolisko M."/>
            <person name="Yi Z."/>
            <person name="Salas-Leiva J.S."/>
            <person name="Gallot-Lavallee L."/>
            <person name="Kops G.J.P.L."/>
            <person name="Archibald J.M."/>
            <person name="Simpson A.G.B."/>
            <person name="Roger A.J."/>
        </authorList>
    </citation>
    <scope>NUCLEOTIDE SEQUENCE</scope>
    <source>
        <strain evidence="2">BICM</strain>
    </source>
</reference>
<comment type="caution">
    <text evidence="2">The sequence shown here is derived from an EMBL/GenBank/DDBJ whole genome shotgun (WGS) entry which is preliminary data.</text>
</comment>
<proteinExistence type="predicted"/>
<sequence length="148" mass="16931">MAFFSTYRAIIFIIMLDILVSLTTLSFYVALFPSHSKAVSQSFPALLDFTSWKFFAQPIFSGLIFVLSWRFAAPRVPSISVTAKGIRFAILLAMYSELTFGFHTIFIMETPLSQLWPAMVDRTLRALLNGFVLSQLYRPTNVRKTHFM</sequence>
<keyword evidence="3" id="KW-1185">Reference proteome</keyword>
<gene>
    <name evidence="2" type="ORF">J8273_2200</name>
</gene>
<keyword evidence="1" id="KW-0812">Transmembrane</keyword>
<evidence type="ECO:0000313" key="2">
    <source>
        <dbReference type="EMBL" id="KAG9395867.1"/>
    </source>
</evidence>
<evidence type="ECO:0000313" key="3">
    <source>
        <dbReference type="Proteomes" id="UP000717585"/>
    </source>
</evidence>
<name>A0A8J6BA22_9EUKA</name>
<keyword evidence="1" id="KW-1133">Transmembrane helix</keyword>
<dbReference type="AlphaFoldDB" id="A0A8J6BA22"/>
<dbReference type="Proteomes" id="UP000717585">
    <property type="component" value="Unassembled WGS sequence"/>
</dbReference>
<feature type="transmembrane region" description="Helical" evidence="1">
    <location>
        <begin position="52"/>
        <end position="73"/>
    </location>
</feature>
<organism evidence="2 3">
    <name type="scientific">Carpediemonas membranifera</name>
    <dbReference type="NCBI Taxonomy" id="201153"/>
    <lineage>
        <taxon>Eukaryota</taxon>
        <taxon>Metamonada</taxon>
        <taxon>Carpediemonas-like organisms</taxon>
        <taxon>Carpediemonas</taxon>
    </lineage>
</organism>
<dbReference type="EMBL" id="JAHDYR010000007">
    <property type="protein sequence ID" value="KAG9395867.1"/>
    <property type="molecule type" value="Genomic_DNA"/>
</dbReference>
<keyword evidence="1" id="KW-0472">Membrane</keyword>